<evidence type="ECO:0000256" key="1">
    <source>
        <dbReference type="ARBA" id="ARBA00022741"/>
    </source>
</evidence>
<dbReference type="GO" id="GO:0005524">
    <property type="term" value="F:ATP binding"/>
    <property type="evidence" value="ECO:0007669"/>
    <property type="project" value="UniProtKB-KW"/>
</dbReference>
<proteinExistence type="predicted"/>
<dbReference type="Gene3D" id="3.40.50.300">
    <property type="entry name" value="P-loop containing nucleotide triphosphate hydrolases"/>
    <property type="match status" value="1"/>
</dbReference>
<accession>A0A7G7CSG2</accession>
<dbReference type="Pfam" id="PF00005">
    <property type="entry name" value="ABC_tran"/>
    <property type="match status" value="1"/>
</dbReference>
<dbReference type="AlphaFoldDB" id="A0A7G7CSG2"/>
<evidence type="ECO:0000313" key="4">
    <source>
        <dbReference type="EMBL" id="QNE90528.1"/>
    </source>
</evidence>
<dbReference type="Proteomes" id="UP000515743">
    <property type="component" value="Chromosome"/>
</dbReference>
<dbReference type="KEGG" id="cik:H0194_05185"/>
<protein>
    <submittedName>
        <fullName evidence="4">ABC transporter ATP-binding protein</fullName>
    </submittedName>
</protein>
<dbReference type="SMART" id="SM00382">
    <property type="entry name" value="AAA"/>
    <property type="match status" value="1"/>
</dbReference>
<keyword evidence="5" id="KW-1185">Reference proteome</keyword>
<organism evidence="4 5">
    <name type="scientific">Corynebacterium incognita</name>
    <dbReference type="NCBI Taxonomy" id="2754725"/>
    <lineage>
        <taxon>Bacteria</taxon>
        <taxon>Bacillati</taxon>
        <taxon>Actinomycetota</taxon>
        <taxon>Actinomycetes</taxon>
        <taxon>Mycobacteriales</taxon>
        <taxon>Corynebacteriaceae</taxon>
        <taxon>Corynebacterium</taxon>
    </lineage>
</organism>
<dbReference type="PANTHER" id="PTHR43158:SF10">
    <property type="entry name" value="ABC TRANSPORTER ATP-BINDING PROTEIN YTRB"/>
    <property type="match status" value="1"/>
</dbReference>
<name>A0A7G7CSG2_9CORY</name>
<keyword evidence="1" id="KW-0547">Nucleotide-binding</keyword>
<reference evidence="4 5" key="1">
    <citation type="submission" date="2020-07" db="EMBL/GenBank/DDBJ databases">
        <title>Complete genome and description of Corynebacterium incognita strain Marseille-Q3630 sp. nov.</title>
        <authorList>
            <person name="Boxberger M."/>
        </authorList>
    </citation>
    <scope>NUCLEOTIDE SEQUENCE [LARGE SCALE GENOMIC DNA]</scope>
    <source>
        <strain evidence="4 5">Marseille-Q3630</strain>
    </source>
</reference>
<dbReference type="InterPro" id="IPR027417">
    <property type="entry name" value="P-loop_NTPase"/>
</dbReference>
<evidence type="ECO:0000313" key="5">
    <source>
        <dbReference type="Proteomes" id="UP000515743"/>
    </source>
</evidence>
<dbReference type="InterPro" id="IPR003593">
    <property type="entry name" value="AAA+_ATPase"/>
</dbReference>
<dbReference type="PROSITE" id="PS50893">
    <property type="entry name" value="ABC_TRANSPORTER_2"/>
    <property type="match status" value="1"/>
</dbReference>
<dbReference type="GO" id="GO:0016887">
    <property type="term" value="F:ATP hydrolysis activity"/>
    <property type="evidence" value="ECO:0007669"/>
    <property type="project" value="InterPro"/>
</dbReference>
<feature type="domain" description="ABC transporter" evidence="3">
    <location>
        <begin position="1"/>
        <end position="217"/>
    </location>
</feature>
<dbReference type="EMBL" id="CP059404">
    <property type="protein sequence ID" value="QNE90528.1"/>
    <property type="molecule type" value="Genomic_DNA"/>
</dbReference>
<sequence>MRAGYGAGAVLEDLDFTLRPDQTHGLIGPNAAGKTTALRAIAGQVRASGLEVFGEKPFDNQSVMDRTILMGIDAPLVDGWSLKKLAAIGAARWPNWDDGILDELTERFELPLKQNYSGLSRGQKSAMGIACAFASGCELVLLDEPYLGLDVDKRREFYDVLEQFRGTRTIVVSTHHVNEIAGRLDTVLLLGKDGATIAGGAEEFANNILELAGPGELVDALVQDLTVLHREEGRLGTQAIVDMRGHSDDDIIALFDAARAQGRVRVKEITLENAVWALQGGGRHDSADL</sequence>
<dbReference type="SUPFAM" id="SSF52540">
    <property type="entry name" value="P-loop containing nucleoside triphosphate hydrolases"/>
    <property type="match status" value="1"/>
</dbReference>
<evidence type="ECO:0000256" key="2">
    <source>
        <dbReference type="ARBA" id="ARBA00022840"/>
    </source>
</evidence>
<evidence type="ECO:0000259" key="3">
    <source>
        <dbReference type="PROSITE" id="PS50893"/>
    </source>
</evidence>
<dbReference type="InterPro" id="IPR003439">
    <property type="entry name" value="ABC_transporter-like_ATP-bd"/>
</dbReference>
<gene>
    <name evidence="4" type="ORF">H0194_05185</name>
</gene>
<keyword evidence="2 4" id="KW-0067">ATP-binding</keyword>
<dbReference type="PANTHER" id="PTHR43158">
    <property type="entry name" value="SKFA PEPTIDE EXPORT ATP-BINDING PROTEIN SKFE"/>
    <property type="match status" value="1"/>
</dbReference>